<proteinExistence type="predicted"/>
<protein>
    <recommendedName>
        <fullName evidence="4">Protein SAMBA</fullName>
    </recommendedName>
</protein>
<dbReference type="InterPro" id="IPR037547">
    <property type="entry name" value="SAMBA"/>
</dbReference>
<evidence type="ECO:0000256" key="1">
    <source>
        <dbReference type="SAM" id="MobiDB-lite"/>
    </source>
</evidence>
<evidence type="ECO:0000313" key="2">
    <source>
        <dbReference type="EMBL" id="KAG9454388.1"/>
    </source>
</evidence>
<name>A0AAV7EZZ6_ARIFI</name>
<feature type="compositionally biased region" description="Polar residues" evidence="1">
    <location>
        <begin position="1"/>
        <end position="23"/>
    </location>
</feature>
<dbReference type="GO" id="GO:0046621">
    <property type="term" value="P:negative regulation of organ growth"/>
    <property type="evidence" value="ECO:0007669"/>
    <property type="project" value="InterPro"/>
</dbReference>
<dbReference type="Proteomes" id="UP000825729">
    <property type="component" value="Unassembled WGS sequence"/>
</dbReference>
<dbReference type="AlphaFoldDB" id="A0AAV7EZZ6"/>
<accession>A0AAV7EZZ6</accession>
<evidence type="ECO:0008006" key="4">
    <source>
        <dbReference type="Google" id="ProtNLM"/>
    </source>
</evidence>
<sequence length="103" mass="11117">MSSPARSTVSVTSAGQGGSSSIATLADENSPRHSHTDRISAHECREDALIALSVLKSEVMAALQKEVKSLDEDSWKFAGPRSQIHLLTRPGHHPFKLKEAAKK</sequence>
<dbReference type="PANTHER" id="PTHR37387">
    <property type="entry name" value="PROTEIN SAMBA"/>
    <property type="match status" value="1"/>
</dbReference>
<dbReference type="PANTHER" id="PTHR37387:SF1">
    <property type="entry name" value="PROTEIN SAMBA"/>
    <property type="match status" value="1"/>
</dbReference>
<keyword evidence="3" id="KW-1185">Reference proteome</keyword>
<organism evidence="2 3">
    <name type="scientific">Aristolochia fimbriata</name>
    <name type="common">White veined hardy Dutchman's pipe vine</name>
    <dbReference type="NCBI Taxonomy" id="158543"/>
    <lineage>
        <taxon>Eukaryota</taxon>
        <taxon>Viridiplantae</taxon>
        <taxon>Streptophyta</taxon>
        <taxon>Embryophyta</taxon>
        <taxon>Tracheophyta</taxon>
        <taxon>Spermatophyta</taxon>
        <taxon>Magnoliopsida</taxon>
        <taxon>Magnoliidae</taxon>
        <taxon>Piperales</taxon>
        <taxon>Aristolochiaceae</taxon>
        <taxon>Aristolochia</taxon>
    </lineage>
</organism>
<feature type="compositionally biased region" description="Basic and acidic residues" evidence="1">
    <location>
        <begin position="29"/>
        <end position="41"/>
    </location>
</feature>
<gene>
    <name evidence="2" type="ORF">H6P81_007292</name>
</gene>
<dbReference type="GO" id="GO:0010997">
    <property type="term" value="F:anaphase-promoting complex binding"/>
    <property type="evidence" value="ECO:0007669"/>
    <property type="project" value="InterPro"/>
</dbReference>
<feature type="region of interest" description="Disordered" evidence="1">
    <location>
        <begin position="1"/>
        <end position="41"/>
    </location>
</feature>
<comment type="caution">
    <text evidence="2">The sequence shown here is derived from an EMBL/GenBank/DDBJ whole genome shotgun (WGS) entry which is preliminary data.</text>
</comment>
<reference evidence="2 3" key="1">
    <citation type="submission" date="2021-07" db="EMBL/GenBank/DDBJ databases">
        <title>The Aristolochia fimbriata genome: insights into angiosperm evolution, floral development and chemical biosynthesis.</title>
        <authorList>
            <person name="Jiao Y."/>
        </authorList>
    </citation>
    <scope>NUCLEOTIDE SEQUENCE [LARGE SCALE GENOMIC DNA]</scope>
    <source>
        <strain evidence="2">IBCAS-2021</strain>
        <tissue evidence="2">Leaf</tissue>
    </source>
</reference>
<evidence type="ECO:0000313" key="3">
    <source>
        <dbReference type="Proteomes" id="UP000825729"/>
    </source>
</evidence>
<dbReference type="EMBL" id="JAINDJ010000003">
    <property type="protein sequence ID" value="KAG9454388.1"/>
    <property type="molecule type" value="Genomic_DNA"/>
</dbReference>